<evidence type="ECO:0000313" key="1">
    <source>
        <dbReference type="EMBL" id="OAD08608.1"/>
    </source>
</evidence>
<dbReference type="VEuPathDB" id="FungiDB:MUCCIDRAFT_76499"/>
<proteinExistence type="predicted"/>
<dbReference type="EMBL" id="AMYB01000001">
    <property type="protein sequence ID" value="OAD08608.1"/>
    <property type="molecule type" value="Genomic_DNA"/>
</dbReference>
<comment type="caution">
    <text evidence="1">The sequence shown here is derived from an EMBL/GenBank/DDBJ whole genome shotgun (WGS) entry which is preliminary data.</text>
</comment>
<gene>
    <name evidence="1" type="ORF">MUCCIDRAFT_76499</name>
</gene>
<organism evidence="1 2">
    <name type="scientific">Mucor lusitanicus CBS 277.49</name>
    <dbReference type="NCBI Taxonomy" id="747725"/>
    <lineage>
        <taxon>Eukaryota</taxon>
        <taxon>Fungi</taxon>
        <taxon>Fungi incertae sedis</taxon>
        <taxon>Mucoromycota</taxon>
        <taxon>Mucoromycotina</taxon>
        <taxon>Mucoromycetes</taxon>
        <taxon>Mucorales</taxon>
        <taxon>Mucorineae</taxon>
        <taxon>Mucoraceae</taxon>
        <taxon>Mucor</taxon>
    </lineage>
</organism>
<reference evidence="1 2" key="1">
    <citation type="submission" date="2015-06" db="EMBL/GenBank/DDBJ databases">
        <title>Expansion of signal transduction pathways in fungi by whole-genome duplication.</title>
        <authorList>
            <consortium name="DOE Joint Genome Institute"/>
            <person name="Corrochano L.M."/>
            <person name="Kuo A."/>
            <person name="Marcet-Houben M."/>
            <person name="Polaino S."/>
            <person name="Salamov A."/>
            <person name="Villalobos J.M."/>
            <person name="Alvarez M.I."/>
            <person name="Avalos J."/>
            <person name="Benito E.P."/>
            <person name="Benoit I."/>
            <person name="Burger G."/>
            <person name="Camino L.P."/>
            <person name="Canovas D."/>
            <person name="Cerda-Olmedo E."/>
            <person name="Cheng J.-F."/>
            <person name="Dominguez A."/>
            <person name="Elias M."/>
            <person name="Eslava A.P."/>
            <person name="Glaser F."/>
            <person name="Grimwood J."/>
            <person name="Gutierrez G."/>
            <person name="Heitman J."/>
            <person name="Henrissat B."/>
            <person name="Iturriaga E.A."/>
            <person name="Lang B.F."/>
            <person name="Lavin J.L."/>
            <person name="Lee S."/>
            <person name="Li W."/>
            <person name="Lindquist E."/>
            <person name="Lopez-Garcia S."/>
            <person name="Luque E.M."/>
            <person name="Marcos A.T."/>
            <person name="Martin J."/>
            <person name="Mccluskey K."/>
            <person name="Medina H.R."/>
            <person name="Miralles-Duran A."/>
            <person name="Miyazaki A."/>
            <person name="Munoz-Torres E."/>
            <person name="Oguiza J.A."/>
            <person name="Ohm R."/>
            <person name="Olmedo M."/>
            <person name="Orejas M."/>
            <person name="Ortiz-Castellanos L."/>
            <person name="Pisabarro A.G."/>
            <person name="Rodriguez-Romero J."/>
            <person name="Ruiz-Herrera J."/>
            <person name="Ruiz-Vazquez R."/>
            <person name="Sanz C."/>
            <person name="Schackwitz W."/>
            <person name="Schmutz J."/>
            <person name="Shahriari M."/>
            <person name="Shelest E."/>
            <person name="Silva-Franco F."/>
            <person name="Soanes D."/>
            <person name="Syed K."/>
            <person name="Tagua V.G."/>
            <person name="Talbot N.J."/>
            <person name="Thon M."/>
            <person name="De Vries R.P."/>
            <person name="Wiebenga A."/>
            <person name="Yadav J.S."/>
            <person name="Braun E.L."/>
            <person name="Baker S."/>
            <person name="Garre V."/>
            <person name="Horwitz B."/>
            <person name="Torres-Martinez S."/>
            <person name="Idnurm A."/>
            <person name="Herrera-Estrella A."/>
            <person name="Gabaldon T."/>
            <person name="Grigoriev I.V."/>
        </authorList>
    </citation>
    <scope>NUCLEOTIDE SEQUENCE [LARGE SCALE GENOMIC DNA]</scope>
    <source>
        <strain evidence="1 2">CBS 277.49</strain>
    </source>
</reference>
<dbReference type="AlphaFoldDB" id="A0A168Q2W8"/>
<protein>
    <submittedName>
        <fullName evidence="1">Uncharacterized protein</fullName>
    </submittedName>
</protein>
<keyword evidence="2" id="KW-1185">Reference proteome</keyword>
<evidence type="ECO:0000313" key="2">
    <source>
        <dbReference type="Proteomes" id="UP000077051"/>
    </source>
</evidence>
<dbReference type="Proteomes" id="UP000077051">
    <property type="component" value="Unassembled WGS sequence"/>
</dbReference>
<accession>A0A168Q2W8</accession>
<sequence length="102" mass="11701">MTLRKHMSILQEYAIELLIKKGRSQNGCCQRSRDETIVDKTERKLPKDNFLLVYILLESDSNSGGFAEKCRYVIPSMTDAHVMKLIVAQAYIMQNILLLGHD</sequence>
<name>A0A168Q2W8_MUCCL</name>